<evidence type="ECO:0000256" key="6">
    <source>
        <dbReference type="SAM" id="MobiDB-lite"/>
    </source>
</evidence>
<dbReference type="InterPro" id="IPR036661">
    <property type="entry name" value="Luciferase-like_sf"/>
</dbReference>
<dbReference type="InterPro" id="IPR001128">
    <property type="entry name" value="Cyt_P450"/>
</dbReference>
<dbReference type="GO" id="GO:0020037">
    <property type="term" value="F:heme binding"/>
    <property type="evidence" value="ECO:0007669"/>
    <property type="project" value="InterPro"/>
</dbReference>
<protein>
    <submittedName>
        <fullName evidence="8">Fumitremorgin C synthase</fullName>
    </submittedName>
</protein>
<feature type="region of interest" description="Disordered" evidence="6">
    <location>
        <begin position="588"/>
        <end position="610"/>
    </location>
</feature>
<comment type="similarity">
    <text evidence="1">Belongs to the cytochrome P450 family.</text>
</comment>
<comment type="caution">
    <text evidence="8">The sequence shown here is derived from an EMBL/GenBank/DDBJ whole genome shotgun (WGS) entry which is preliminary data.</text>
</comment>
<evidence type="ECO:0000256" key="5">
    <source>
        <dbReference type="PIRSR" id="PIRSR602401-1"/>
    </source>
</evidence>
<name>A0A4U6XR45_9PEZI</name>
<dbReference type="CDD" id="cd01094">
    <property type="entry name" value="Alkanesulfonate_monoxygenase"/>
    <property type="match status" value="1"/>
</dbReference>
<evidence type="ECO:0000256" key="3">
    <source>
        <dbReference type="ARBA" id="ARBA00023002"/>
    </source>
</evidence>
<dbReference type="NCBIfam" id="TIGR04021">
    <property type="entry name" value="LLM_DMSO2_sfnG"/>
    <property type="match status" value="1"/>
</dbReference>
<dbReference type="AlphaFoldDB" id="A0A4U6XR45"/>
<dbReference type="InterPro" id="IPR002401">
    <property type="entry name" value="Cyt_P450_E_grp-I"/>
</dbReference>
<dbReference type="STRING" id="1306861.A0A4U6XR45"/>
<dbReference type="Gene3D" id="1.10.630.10">
    <property type="entry name" value="Cytochrome P450"/>
    <property type="match status" value="1"/>
</dbReference>
<dbReference type="InterPro" id="IPR036396">
    <property type="entry name" value="Cyt_P450_sf"/>
</dbReference>
<reference evidence="8 9" key="1">
    <citation type="journal article" date="2019" name="PLoS ONE">
        <title>Comparative genome analysis indicates high evolutionary potential of pathogenicity genes in Colletotrichum tanaceti.</title>
        <authorList>
            <person name="Lelwala R.V."/>
            <person name="Korhonen P.K."/>
            <person name="Young N.D."/>
            <person name="Scott J.B."/>
            <person name="Ades P.A."/>
            <person name="Gasser R.B."/>
            <person name="Taylor P.W.J."/>
        </authorList>
    </citation>
    <scope>NUCLEOTIDE SEQUENCE [LARGE SCALE GENOMIC DNA]</scope>
    <source>
        <strain evidence="8">BRIP57314</strain>
    </source>
</reference>
<evidence type="ECO:0000313" key="8">
    <source>
        <dbReference type="EMBL" id="TKW58345.1"/>
    </source>
</evidence>
<keyword evidence="4 5" id="KW-0408">Iron</keyword>
<dbReference type="Proteomes" id="UP000310108">
    <property type="component" value="Unassembled WGS sequence"/>
</dbReference>
<gene>
    <name evidence="8" type="primary">ftmP450-2</name>
    <name evidence="8" type="ORF">CTA1_5197</name>
</gene>
<evidence type="ECO:0000256" key="2">
    <source>
        <dbReference type="ARBA" id="ARBA00022723"/>
    </source>
</evidence>
<dbReference type="InterPro" id="IPR050364">
    <property type="entry name" value="Cytochrome_P450_fung"/>
</dbReference>
<feature type="domain" description="Luciferase-like" evidence="7">
    <location>
        <begin position="640"/>
        <end position="941"/>
    </location>
</feature>
<dbReference type="EMBL" id="PJEX01000026">
    <property type="protein sequence ID" value="TKW58345.1"/>
    <property type="molecule type" value="Genomic_DNA"/>
</dbReference>
<dbReference type="SUPFAM" id="SSF48264">
    <property type="entry name" value="Cytochrome P450"/>
    <property type="match status" value="1"/>
</dbReference>
<proteinExistence type="inferred from homology"/>
<dbReference type="GO" id="GO:0004497">
    <property type="term" value="F:monooxygenase activity"/>
    <property type="evidence" value="ECO:0007669"/>
    <property type="project" value="InterPro"/>
</dbReference>
<dbReference type="InterPro" id="IPR011251">
    <property type="entry name" value="Luciferase-like_dom"/>
</dbReference>
<dbReference type="InterPro" id="IPR017972">
    <property type="entry name" value="Cyt_P450_CS"/>
</dbReference>
<dbReference type="GO" id="GO:0016705">
    <property type="term" value="F:oxidoreductase activity, acting on paired donors, with incorporation or reduction of molecular oxygen"/>
    <property type="evidence" value="ECO:0007669"/>
    <property type="project" value="InterPro"/>
</dbReference>
<evidence type="ECO:0000259" key="7">
    <source>
        <dbReference type="Pfam" id="PF00296"/>
    </source>
</evidence>
<dbReference type="PANTHER" id="PTHR46300:SF6">
    <property type="entry name" value="CYTOCHROME P450 2C30"/>
    <property type="match status" value="1"/>
</dbReference>
<dbReference type="Pfam" id="PF00067">
    <property type="entry name" value="p450"/>
    <property type="match status" value="2"/>
</dbReference>
<dbReference type="PANTHER" id="PTHR46300">
    <property type="entry name" value="P450, PUTATIVE (EUROFUNG)-RELATED-RELATED"/>
    <property type="match status" value="1"/>
</dbReference>
<evidence type="ECO:0000256" key="1">
    <source>
        <dbReference type="ARBA" id="ARBA00010617"/>
    </source>
</evidence>
<comment type="cofactor">
    <cofactor evidence="5">
        <name>heme</name>
        <dbReference type="ChEBI" id="CHEBI:30413"/>
    </cofactor>
</comment>
<dbReference type="Pfam" id="PF00296">
    <property type="entry name" value="Bac_luciferase"/>
    <property type="match status" value="1"/>
</dbReference>
<organism evidence="8 9">
    <name type="scientific">Colletotrichum tanaceti</name>
    <dbReference type="NCBI Taxonomy" id="1306861"/>
    <lineage>
        <taxon>Eukaryota</taxon>
        <taxon>Fungi</taxon>
        <taxon>Dikarya</taxon>
        <taxon>Ascomycota</taxon>
        <taxon>Pezizomycotina</taxon>
        <taxon>Sordariomycetes</taxon>
        <taxon>Hypocreomycetidae</taxon>
        <taxon>Glomerellales</taxon>
        <taxon>Glomerellaceae</taxon>
        <taxon>Colletotrichum</taxon>
        <taxon>Colletotrichum destructivum species complex</taxon>
    </lineage>
</organism>
<evidence type="ECO:0000256" key="4">
    <source>
        <dbReference type="ARBA" id="ARBA00023004"/>
    </source>
</evidence>
<dbReference type="PRINTS" id="PR00463">
    <property type="entry name" value="EP450I"/>
</dbReference>
<dbReference type="SUPFAM" id="SSF51679">
    <property type="entry name" value="Bacterial luciferase-like"/>
    <property type="match status" value="1"/>
</dbReference>
<accession>A0A4U6XR45</accession>
<feature type="compositionally biased region" description="Acidic residues" evidence="6">
    <location>
        <begin position="595"/>
        <end position="607"/>
    </location>
</feature>
<dbReference type="InterPro" id="IPR024014">
    <property type="entry name" value="DMSO2_SphG"/>
</dbReference>
<evidence type="ECO:0000313" key="9">
    <source>
        <dbReference type="Proteomes" id="UP000310108"/>
    </source>
</evidence>
<keyword evidence="5" id="KW-0349">Heme</keyword>
<feature type="binding site" description="axial binding residue" evidence="5">
    <location>
        <position position="472"/>
    </location>
    <ligand>
        <name>heme</name>
        <dbReference type="ChEBI" id="CHEBI:30413"/>
    </ligand>
    <ligandPart>
        <name>Fe</name>
        <dbReference type="ChEBI" id="CHEBI:18248"/>
    </ligandPart>
</feature>
<keyword evidence="3" id="KW-0560">Oxidoreductase</keyword>
<sequence length="991" mass="111676">MDSLALITLYLGILVVPGVLFSAYRRFSRWTASTLTGAKSKTSAKPGRFPGPKQYPIVGRVHDLPRFAMWLKLKEWADEFGPIYQTSMLGQKFVIISDEEMAQELLIKNGNNFAGRPQIRALIDHKLGPAYSALMDRHDTWKYQRKWVHAAMAAAHQHHFYGHIENEVKRWLVTLLVDPDKFHGNTRELTGRVISRLAWDDPAQGRAYGDSATETLTRMSISGPIVNTVTPLWHLADLVGRNPWREYEVGRERAQRAWWLRTFRLAKARHRAGGGGGGGGDDLPADTWAHRYFEQLRAAGNETLEQDDAAEDFAACMLGFQCLVGVVTISGPLKFFLMSMALHPGWLRKCQAEIDRVCGDRMPTRDDFAELPTVRACLKETVRWRSGVPLGVPHQCEKESEFQGVKIEKGTIILACEWNINRVPEKYPDPEHYRPERYLDPSFPTYQEPLTRYPNFREGVGMHTFGWGRRTCLGQNLVDDEIFVAGAAVCWAFDMGLKKCPATGDDITFDTQATNSNVILEPLPFPMQFKVRSPERAQQLLEGGNSTTESFSSKWKVKYLDTPRNKGKSTAGLLEPRRGRLLAVRRGEVTRGDGDEGELHEDEDQDVGDVRGQGCHQVREDEDAPDCLIISKIPQRTNWDLASNVKYAKAAEKAGIEYGLTQIRFTSGYGAANQHESVSFSQAILQATDTIKVIAAILPGPWNPTTVAKQIASIDHYSNGRIAVNVVSGWFKGEFTAIGEWWLEHAERYRRSNEFIRCLKGIWTAPDDGGGFTFGGDFYRYRNYVLNPKPVQKPHPEIFQGGNSDDARNNGAEVSDWYFMNGNDLDGFRAQIEDVRARAAKVGREGDVRFAVNGFVIVRETEEEAVRVLREIQGKADADAVHAFRDAVRQAGASTADKKGMWADSRFDDLVQYNDGFKTRLIGTREQVAERLVLLKSLGVHLVLTAFLHYDEEIELFGRDVLPLVRQLEKEGRGKDANFEIARTGDVYRKK</sequence>
<dbReference type="GO" id="GO:0005506">
    <property type="term" value="F:iron ion binding"/>
    <property type="evidence" value="ECO:0007669"/>
    <property type="project" value="InterPro"/>
</dbReference>
<keyword evidence="2 5" id="KW-0479">Metal-binding</keyword>
<dbReference type="Gene3D" id="3.20.20.30">
    <property type="entry name" value="Luciferase-like domain"/>
    <property type="match status" value="1"/>
</dbReference>
<dbReference type="PROSITE" id="PS00086">
    <property type="entry name" value="CYTOCHROME_P450"/>
    <property type="match status" value="1"/>
</dbReference>
<keyword evidence="9" id="KW-1185">Reference proteome</keyword>